<protein>
    <submittedName>
        <fullName evidence="1">Uncharacterized protein</fullName>
    </submittedName>
</protein>
<gene>
    <name evidence="1" type="ORF">SAMN05192576_3264</name>
</gene>
<dbReference type="OrthoDB" id="9970827at2"/>
<accession>A0A1H0G5W0</accession>
<evidence type="ECO:0000313" key="1">
    <source>
        <dbReference type="EMBL" id="SDO02231.1"/>
    </source>
</evidence>
<dbReference type="EMBL" id="FNIC01000005">
    <property type="protein sequence ID" value="SDO02231.1"/>
    <property type="molecule type" value="Genomic_DNA"/>
</dbReference>
<proteinExistence type="predicted"/>
<name>A0A1H0G5W0_9ACTN</name>
<dbReference type="AlphaFoldDB" id="A0A1H0G5W0"/>
<sequence>MKSLVMTVTALLSLTLVGCSDVEDAAKDVADDAACAVAQQAMDEAGDQAQRAVDEIGADPAAAERELKALRDGLKSLEGQVDGETGGKVTEARKALDRLVKQADRARSGTPVDDQAVDDAQRDLDAAVEDFKDIC</sequence>
<reference evidence="2" key="1">
    <citation type="submission" date="2016-10" db="EMBL/GenBank/DDBJ databases">
        <authorList>
            <person name="Varghese N."/>
            <person name="Submissions S."/>
        </authorList>
    </citation>
    <scope>NUCLEOTIDE SEQUENCE [LARGE SCALE GENOMIC DNA]</scope>
    <source>
        <strain evidence="2">CGMCC 1.11147</strain>
    </source>
</reference>
<organism evidence="1 2">
    <name type="scientific">Nocardioides szechwanensis</name>
    <dbReference type="NCBI Taxonomy" id="1005944"/>
    <lineage>
        <taxon>Bacteria</taxon>
        <taxon>Bacillati</taxon>
        <taxon>Actinomycetota</taxon>
        <taxon>Actinomycetes</taxon>
        <taxon>Propionibacteriales</taxon>
        <taxon>Nocardioidaceae</taxon>
        <taxon>Nocardioides</taxon>
    </lineage>
</organism>
<evidence type="ECO:0000313" key="2">
    <source>
        <dbReference type="Proteomes" id="UP000199004"/>
    </source>
</evidence>
<dbReference type="PROSITE" id="PS51257">
    <property type="entry name" value="PROKAR_LIPOPROTEIN"/>
    <property type="match status" value="1"/>
</dbReference>
<keyword evidence="2" id="KW-1185">Reference proteome</keyword>
<dbReference type="RefSeq" id="WP_091025854.1">
    <property type="nucleotide sequence ID" value="NZ_BKAE01000017.1"/>
</dbReference>
<dbReference type="STRING" id="1005944.SAMN05192576_3264"/>
<dbReference type="Proteomes" id="UP000199004">
    <property type="component" value="Unassembled WGS sequence"/>
</dbReference>